<dbReference type="PANTHER" id="PTHR12526:SF630">
    <property type="entry name" value="GLYCOSYLTRANSFERASE"/>
    <property type="match status" value="1"/>
</dbReference>
<dbReference type="Pfam" id="PF00534">
    <property type="entry name" value="Glycos_transf_1"/>
    <property type="match status" value="1"/>
</dbReference>
<name>A0A6M6E2U5_PRIMG</name>
<dbReference type="CDD" id="cd03811">
    <property type="entry name" value="GT4_GT28_WabH-like"/>
    <property type="match status" value="1"/>
</dbReference>
<sequence length="404" mass="45824">MIQNLKLVGGETLKENIAFIIPALTGGGAERVVANLTKGISDDYEKYIVIYHDTENMYEHNGNIINLNIGSSNNLIGKAFNTIRRIIALKKFKNKYKIDKCISFLDNPNTINVLSRSNERLFVSIRNHQSKEFNGITKKLHTLIVKKVYAKANKIIAISQGVKLDLIENFHIDPKKIEIIYNPVDIERISKLREEVLEERHQTIYKNPTIITVGRLTYQKGQWHLIRAFKKVVEKIPNAQLIILGTGSLEKELKTLINDLGLSKNVHLIGFQENPFKFIYNADLFVLPSLFEGLGNVILEAMACGTPIISTDCKSGPREILAPSTTLKTEIDKLTIEEYGILTPVFKGGILDSKHQVVPEETELSEAMVLLLKDDKLRDELKNKSIKRVNDFSFKNISEKWLDL</sequence>
<dbReference type="InterPro" id="IPR001296">
    <property type="entry name" value="Glyco_trans_1"/>
</dbReference>
<dbReference type="GO" id="GO:0016757">
    <property type="term" value="F:glycosyltransferase activity"/>
    <property type="evidence" value="ECO:0007669"/>
    <property type="project" value="InterPro"/>
</dbReference>
<accession>A0A6M6E2U5</accession>
<dbReference type="SUPFAM" id="SSF53756">
    <property type="entry name" value="UDP-Glycosyltransferase/glycogen phosphorylase"/>
    <property type="match status" value="1"/>
</dbReference>
<evidence type="ECO:0000313" key="4">
    <source>
        <dbReference type="Proteomes" id="UP000501076"/>
    </source>
</evidence>
<evidence type="ECO:0000259" key="1">
    <source>
        <dbReference type="Pfam" id="PF00534"/>
    </source>
</evidence>
<keyword evidence="3" id="KW-0808">Transferase</keyword>
<dbReference type="PANTHER" id="PTHR12526">
    <property type="entry name" value="GLYCOSYLTRANSFERASE"/>
    <property type="match status" value="1"/>
</dbReference>
<dbReference type="Proteomes" id="UP000501076">
    <property type="component" value="Chromosome"/>
</dbReference>
<proteinExistence type="predicted"/>
<dbReference type="Gene3D" id="3.40.50.2000">
    <property type="entry name" value="Glycogen Phosphorylase B"/>
    <property type="match status" value="2"/>
</dbReference>
<protein>
    <submittedName>
        <fullName evidence="3">Glycosyltransferase</fullName>
    </submittedName>
</protein>
<feature type="domain" description="Glycosyl transferase family 1" evidence="1">
    <location>
        <begin position="205"/>
        <end position="323"/>
    </location>
</feature>
<dbReference type="EMBL" id="CP045272">
    <property type="protein sequence ID" value="QJX78748.1"/>
    <property type="molecule type" value="Genomic_DNA"/>
</dbReference>
<dbReference type="InterPro" id="IPR028098">
    <property type="entry name" value="Glyco_trans_4-like_N"/>
</dbReference>
<dbReference type="AlphaFoldDB" id="A0A6M6E2U5"/>
<reference evidence="3 4" key="1">
    <citation type="submission" date="2019-10" db="EMBL/GenBank/DDBJ databases">
        <title>Complete genome sequences for adaption low water activity.</title>
        <authorList>
            <person name="Zhao L."/>
            <person name="Zhong J."/>
        </authorList>
    </citation>
    <scope>NUCLEOTIDE SEQUENCE [LARGE SCALE GENOMIC DNA]</scope>
    <source>
        <strain evidence="3 4">FDU301</strain>
    </source>
</reference>
<dbReference type="Pfam" id="PF13439">
    <property type="entry name" value="Glyco_transf_4"/>
    <property type="match status" value="1"/>
</dbReference>
<evidence type="ECO:0000259" key="2">
    <source>
        <dbReference type="Pfam" id="PF13439"/>
    </source>
</evidence>
<evidence type="ECO:0000313" key="3">
    <source>
        <dbReference type="EMBL" id="QJX78748.1"/>
    </source>
</evidence>
<feature type="domain" description="Glycosyltransferase subfamily 4-like N-terminal" evidence="2">
    <location>
        <begin position="27"/>
        <end position="188"/>
    </location>
</feature>
<gene>
    <name evidence="3" type="ORF">FDZ14_22095</name>
</gene>
<organism evidence="3 4">
    <name type="scientific">Priestia megaterium</name>
    <name type="common">Bacillus megaterium</name>
    <dbReference type="NCBI Taxonomy" id="1404"/>
    <lineage>
        <taxon>Bacteria</taxon>
        <taxon>Bacillati</taxon>
        <taxon>Bacillota</taxon>
        <taxon>Bacilli</taxon>
        <taxon>Bacillales</taxon>
        <taxon>Bacillaceae</taxon>
        <taxon>Priestia</taxon>
    </lineage>
</organism>